<dbReference type="PANTHER" id="PTHR48081">
    <property type="entry name" value="AB HYDROLASE SUPERFAMILY PROTEIN C4A8.06C"/>
    <property type="match status" value="1"/>
</dbReference>
<evidence type="ECO:0000313" key="4">
    <source>
        <dbReference type="EMBL" id="TXE21673.1"/>
    </source>
</evidence>
<name>A0A5C7BCK3_SERMA</name>
<proteinExistence type="predicted"/>
<dbReference type="PANTHER" id="PTHR48081:SF8">
    <property type="entry name" value="ALPHA_BETA HYDROLASE FOLD-3 DOMAIN-CONTAINING PROTEIN-RELATED"/>
    <property type="match status" value="1"/>
</dbReference>
<dbReference type="EMBL" id="VOUQ01000072">
    <property type="protein sequence ID" value="TXE21673.1"/>
    <property type="molecule type" value="Genomic_DNA"/>
</dbReference>
<keyword evidence="1 4" id="KW-0378">Hydrolase</keyword>
<reference evidence="4 5" key="1">
    <citation type="submission" date="2019-07" db="EMBL/GenBank/DDBJ databases">
        <title>Serratia strains were isolated from fresh produce.</title>
        <authorList>
            <person name="Cho G.-S."/>
            <person name="Stein M."/>
            <person name="Lee W."/>
            <person name="Suh S.H."/>
            <person name="Franz C.M.A.P."/>
        </authorList>
    </citation>
    <scope>NUCLEOTIDE SEQUENCE [LARGE SCALE GENOMIC DNA]</scope>
    <source>
        <strain evidence="4 5">S16</strain>
    </source>
</reference>
<dbReference type="AlphaFoldDB" id="A0A5C7BCK3"/>
<keyword evidence="2" id="KW-0732">Signal</keyword>
<accession>A0A5C7BCK3</accession>
<evidence type="ECO:0000256" key="1">
    <source>
        <dbReference type="ARBA" id="ARBA00022801"/>
    </source>
</evidence>
<evidence type="ECO:0000313" key="5">
    <source>
        <dbReference type="Proteomes" id="UP000321126"/>
    </source>
</evidence>
<dbReference type="Pfam" id="PF07859">
    <property type="entry name" value="Abhydrolase_3"/>
    <property type="match status" value="1"/>
</dbReference>
<dbReference type="InterPro" id="IPR029058">
    <property type="entry name" value="AB_hydrolase_fold"/>
</dbReference>
<dbReference type="Proteomes" id="UP000321126">
    <property type="component" value="Unassembled WGS sequence"/>
</dbReference>
<feature type="domain" description="Alpha/beta hydrolase fold-3" evidence="3">
    <location>
        <begin position="130"/>
        <end position="335"/>
    </location>
</feature>
<protein>
    <submittedName>
        <fullName evidence="4">Alpha/beta hydrolase</fullName>
    </submittedName>
</protein>
<dbReference type="InterPro" id="IPR050300">
    <property type="entry name" value="GDXG_lipolytic_enzyme"/>
</dbReference>
<feature type="chain" id="PRO_5022773310" evidence="2">
    <location>
        <begin position="26"/>
        <end position="357"/>
    </location>
</feature>
<evidence type="ECO:0000256" key="2">
    <source>
        <dbReference type="SAM" id="SignalP"/>
    </source>
</evidence>
<feature type="signal peptide" evidence="2">
    <location>
        <begin position="1"/>
        <end position="25"/>
    </location>
</feature>
<organism evidence="4 5">
    <name type="scientific">Serratia marcescens</name>
    <dbReference type="NCBI Taxonomy" id="615"/>
    <lineage>
        <taxon>Bacteria</taxon>
        <taxon>Pseudomonadati</taxon>
        <taxon>Pseudomonadota</taxon>
        <taxon>Gammaproteobacteria</taxon>
        <taxon>Enterobacterales</taxon>
        <taxon>Yersiniaceae</taxon>
        <taxon>Serratia</taxon>
    </lineage>
</organism>
<comment type="caution">
    <text evidence="4">The sequence shown here is derived from an EMBL/GenBank/DDBJ whole genome shotgun (WGS) entry which is preliminary data.</text>
</comment>
<evidence type="ECO:0000259" key="3">
    <source>
        <dbReference type="Pfam" id="PF07859"/>
    </source>
</evidence>
<gene>
    <name evidence="4" type="ORF">FOT62_27520</name>
</gene>
<dbReference type="InterPro" id="IPR013094">
    <property type="entry name" value="AB_hydrolase_3"/>
</dbReference>
<dbReference type="SUPFAM" id="SSF53474">
    <property type="entry name" value="alpha/beta-Hydrolases"/>
    <property type="match status" value="1"/>
</dbReference>
<dbReference type="GO" id="GO:0016787">
    <property type="term" value="F:hydrolase activity"/>
    <property type="evidence" value="ECO:0007669"/>
    <property type="project" value="UniProtKB-KW"/>
</dbReference>
<sequence length="357" mass="38972">MGDALMTKYGFVAGMILSCSFSALAAGGPSDTAIHGLQARYEKAWRTGNGALTAVPPAPLEAYLAAQPAAPDVPVYDTLSSRDGLASLTLQHVTGRDRIARIINTDVRLKDRSIPVRIYSPSPDKPENVIVFIHGGGHLSGSVDVYDPIARRLAATSGNTVVAVDYRRSPESPYPAGLNDARDVLLKVHSLLDEQHIPWGKQLTLAGDSGGGAFSATLAGEFQKTHPGYISRLVLIYPSLDYTLNWPSVRENGKGKLLDESKIAWYFSQYFRHNEDRHALSPLYRPITRAFPPTLIFSGGLDPLRDENFAFVARLQAEGVPVKHVHFPGMVHAFLMLDNLAPQQNQQVYQDTAAFVL</sequence>
<dbReference type="Gene3D" id="3.40.50.1820">
    <property type="entry name" value="alpha/beta hydrolase"/>
    <property type="match status" value="1"/>
</dbReference>